<gene>
    <name evidence="5" type="primary">LOC115877037</name>
</gene>
<dbReference type="Pfam" id="PF13359">
    <property type="entry name" value="DDE_Tnp_4"/>
    <property type="match status" value="1"/>
</dbReference>
<reference evidence="5" key="1">
    <citation type="submission" date="2025-08" db="UniProtKB">
        <authorList>
            <consortium name="RefSeq"/>
        </authorList>
    </citation>
    <scope>IDENTIFICATION</scope>
    <source>
        <tissue evidence="5">Gonads</tissue>
    </source>
</reference>
<evidence type="ECO:0000313" key="4">
    <source>
        <dbReference type="Proteomes" id="UP000504635"/>
    </source>
</evidence>
<sequence length="209" mass="23957">MTYYSQAVHAKGGAMQNCWGFIDGTPRQICRPSVEQENYYSGHKRFHCLKYQSVLYPDGIIVGLKGAFPGRRHDAGIFRESGLYNELEHVANFGPGEKFSLYGDQAYGLMDLLITPYQGRPADLQPYQEQFNQSMKRLRVSVEWGFQKVVGQFAFIDFRKNQKLLMQDVESMYKTTVLLTNCHTCLYGSQTATYFNIVPPNINVYFGIQ</sequence>
<evidence type="ECO:0000256" key="2">
    <source>
        <dbReference type="ARBA" id="ARBA00022723"/>
    </source>
</evidence>
<evidence type="ECO:0000259" key="3">
    <source>
        <dbReference type="Pfam" id="PF13359"/>
    </source>
</evidence>
<accession>A0A6J2XCT6</accession>
<keyword evidence="4" id="KW-1185">Reference proteome</keyword>
<proteinExistence type="predicted"/>
<keyword evidence="2" id="KW-0479">Metal-binding</keyword>
<evidence type="ECO:0000256" key="1">
    <source>
        <dbReference type="ARBA" id="ARBA00001968"/>
    </source>
</evidence>
<name>A0A6J2XCT6_SITOR</name>
<dbReference type="KEGG" id="soy:115877037"/>
<comment type="cofactor">
    <cofactor evidence="1">
        <name>a divalent metal cation</name>
        <dbReference type="ChEBI" id="CHEBI:60240"/>
    </cofactor>
</comment>
<dbReference type="Proteomes" id="UP000504635">
    <property type="component" value="Unplaced"/>
</dbReference>
<protein>
    <submittedName>
        <fullName evidence="5">Protein ALP1-like</fullName>
    </submittedName>
</protein>
<dbReference type="GeneID" id="115877037"/>
<dbReference type="RefSeq" id="XP_030748961.1">
    <property type="nucleotide sequence ID" value="XM_030893101.1"/>
</dbReference>
<evidence type="ECO:0000313" key="5">
    <source>
        <dbReference type="RefSeq" id="XP_030748961.1"/>
    </source>
</evidence>
<dbReference type="AlphaFoldDB" id="A0A6J2XCT6"/>
<dbReference type="OrthoDB" id="5978526at2759"/>
<organism evidence="4 5">
    <name type="scientific">Sitophilus oryzae</name>
    <name type="common">Rice weevil</name>
    <name type="synonym">Curculio oryzae</name>
    <dbReference type="NCBI Taxonomy" id="7048"/>
    <lineage>
        <taxon>Eukaryota</taxon>
        <taxon>Metazoa</taxon>
        <taxon>Ecdysozoa</taxon>
        <taxon>Arthropoda</taxon>
        <taxon>Hexapoda</taxon>
        <taxon>Insecta</taxon>
        <taxon>Pterygota</taxon>
        <taxon>Neoptera</taxon>
        <taxon>Endopterygota</taxon>
        <taxon>Coleoptera</taxon>
        <taxon>Polyphaga</taxon>
        <taxon>Cucujiformia</taxon>
        <taxon>Curculionidae</taxon>
        <taxon>Dryophthorinae</taxon>
        <taxon>Sitophilus</taxon>
    </lineage>
</organism>
<dbReference type="InParanoid" id="A0A6J2XCT6"/>
<dbReference type="GO" id="GO:0046872">
    <property type="term" value="F:metal ion binding"/>
    <property type="evidence" value="ECO:0007669"/>
    <property type="project" value="UniProtKB-KW"/>
</dbReference>
<feature type="domain" description="DDE Tnp4" evidence="3">
    <location>
        <begin position="22"/>
        <end position="181"/>
    </location>
</feature>
<dbReference type="InterPro" id="IPR027806">
    <property type="entry name" value="HARBI1_dom"/>
</dbReference>